<dbReference type="GO" id="GO:0005524">
    <property type="term" value="F:ATP binding"/>
    <property type="evidence" value="ECO:0007669"/>
    <property type="project" value="InterPro"/>
</dbReference>
<dbReference type="InterPro" id="IPR037219">
    <property type="entry name" value="Peptidase_M41-like"/>
</dbReference>
<feature type="chain" id="PRO_5035186204" evidence="1">
    <location>
        <begin position="17"/>
        <end position="357"/>
    </location>
</feature>
<name>A0A8J6CB77_DIALT</name>
<dbReference type="OrthoDB" id="66620at2759"/>
<comment type="caution">
    <text evidence="2">The sequence shown here is derived from an EMBL/GenBank/DDBJ whole genome shotgun (WGS) entry which is preliminary data.</text>
</comment>
<dbReference type="Proteomes" id="UP000751190">
    <property type="component" value="Unassembled WGS sequence"/>
</dbReference>
<dbReference type="Gene3D" id="1.20.58.760">
    <property type="entry name" value="Peptidase M41"/>
    <property type="match status" value="1"/>
</dbReference>
<feature type="signal peptide" evidence="1">
    <location>
        <begin position="1"/>
        <end position="16"/>
    </location>
</feature>
<dbReference type="GO" id="GO:0006508">
    <property type="term" value="P:proteolysis"/>
    <property type="evidence" value="ECO:0007669"/>
    <property type="project" value="InterPro"/>
</dbReference>
<keyword evidence="1" id="KW-0732">Signal</keyword>
<dbReference type="PANTHER" id="PTHR33471">
    <property type="entry name" value="ATP-DEPENDENT ZINC METALLOPROTEASE-RELATED"/>
    <property type="match status" value="1"/>
</dbReference>
<evidence type="ECO:0000256" key="1">
    <source>
        <dbReference type="SAM" id="SignalP"/>
    </source>
</evidence>
<gene>
    <name evidence="2" type="ORF">KFE25_010209</name>
</gene>
<organism evidence="2 3">
    <name type="scientific">Diacronema lutheri</name>
    <name type="common">Unicellular marine alga</name>
    <name type="synonym">Monochrysis lutheri</name>
    <dbReference type="NCBI Taxonomy" id="2081491"/>
    <lineage>
        <taxon>Eukaryota</taxon>
        <taxon>Haptista</taxon>
        <taxon>Haptophyta</taxon>
        <taxon>Pavlovophyceae</taxon>
        <taxon>Pavlovales</taxon>
        <taxon>Pavlovaceae</taxon>
        <taxon>Diacronema</taxon>
    </lineage>
</organism>
<dbReference type="GO" id="GO:0004176">
    <property type="term" value="F:ATP-dependent peptidase activity"/>
    <property type="evidence" value="ECO:0007669"/>
    <property type="project" value="InterPro"/>
</dbReference>
<reference evidence="2" key="1">
    <citation type="submission" date="2021-05" db="EMBL/GenBank/DDBJ databases">
        <title>The genome of the haptophyte Pavlova lutheri (Diacronema luteri, Pavlovales) - a model for lipid biosynthesis in eukaryotic algae.</title>
        <authorList>
            <person name="Hulatt C.J."/>
            <person name="Posewitz M.C."/>
        </authorList>
    </citation>
    <scope>NUCLEOTIDE SEQUENCE</scope>
    <source>
        <strain evidence="2">NIVA-4/92</strain>
    </source>
</reference>
<dbReference type="PANTHER" id="PTHR33471:SF7">
    <property type="entry name" value="ATP-DEPENDENT ZINC METALLOPROTEASE-RELATED"/>
    <property type="match status" value="1"/>
</dbReference>
<keyword evidence="3" id="KW-1185">Reference proteome</keyword>
<proteinExistence type="predicted"/>
<sequence>MLALVAAACALVEPRAAPGCACWRRVVLAPGRRHRVGVQLALPAGVDGMGAAELMRLLNRAPRGRGRWAEDEWTRLYEGARDRGMLSGFGSVRPPPLSDAVSTGSLEVATGLAACAFAPNASPPWTSACAALALMCIEVSWLVRHGAPSVWPAALSLAMFGLWLDQTLFGCALTLAAVRTLDPPTHARFASHEAAHFLVGFLLGLPVTGVFMRGRLLTMKPPGVEVLAPDVAQPGAHCGALTDAQLSRVGTMLMAGVAAEALHFSNARRGSDDVARFQALVNAARPDWGEGRALGAARCSIRNAVRLLAEYEDVHRALTAALQAGAPLGDCVATVELSLQQREVPRTSKTKCRTGRT</sequence>
<accession>A0A8J6CB77</accession>
<evidence type="ECO:0000313" key="3">
    <source>
        <dbReference type="Proteomes" id="UP000751190"/>
    </source>
</evidence>
<protein>
    <submittedName>
        <fullName evidence="2">Uncharacterized protein</fullName>
    </submittedName>
</protein>
<dbReference type="AlphaFoldDB" id="A0A8J6CB77"/>
<dbReference type="EMBL" id="JAGTXO010000012">
    <property type="protein sequence ID" value="KAG8464841.1"/>
    <property type="molecule type" value="Genomic_DNA"/>
</dbReference>
<evidence type="ECO:0000313" key="2">
    <source>
        <dbReference type="EMBL" id="KAG8464841.1"/>
    </source>
</evidence>
<dbReference type="GO" id="GO:0004222">
    <property type="term" value="F:metalloendopeptidase activity"/>
    <property type="evidence" value="ECO:0007669"/>
    <property type="project" value="InterPro"/>
</dbReference>
<dbReference type="SUPFAM" id="SSF140990">
    <property type="entry name" value="FtsH protease domain-like"/>
    <property type="match status" value="1"/>
</dbReference>